<organism evidence="1">
    <name type="scientific">Arion vulgaris</name>
    <dbReference type="NCBI Taxonomy" id="1028688"/>
    <lineage>
        <taxon>Eukaryota</taxon>
        <taxon>Metazoa</taxon>
        <taxon>Spiralia</taxon>
        <taxon>Lophotrochozoa</taxon>
        <taxon>Mollusca</taxon>
        <taxon>Gastropoda</taxon>
        <taxon>Heterobranchia</taxon>
        <taxon>Euthyneura</taxon>
        <taxon>Panpulmonata</taxon>
        <taxon>Eupulmonata</taxon>
        <taxon>Stylommatophora</taxon>
        <taxon>Helicina</taxon>
        <taxon>Arionoidea</taxon>
        <taxon>Arionidae</taxon>
        <taxon>Arion</taxon>
    </lineage>
</organism>
<evidence type="ECO:0000313" key="1">
    <source>
        <dbReference type="EMBL" id="CEK83167.1"/>
    </source>
</evidence>
<accession>A0A0B7ARE3</accession>
<dbReference type="EMBL" id="HACG01036302">
    <property type="protein sequence ID" value="CEK83167.1"/>
    <property type="molecule type" value="Transcribed_RNA"/>
</dbReference>
<reference evidence="1" key="1">
    <citation type="submission" date="2014-12" db="EMBL/GenBank/DDBJ databases">
        <title>Insight into the proteome of Arion vulgaris.</title>
        <authorList>
            <person name="Aradska J."/>
            <person name="Bulat T."/>
            <person name="Smidak R."/>
            <person name="Sarate P."/>
            <person name="Gangsoo J."/>
            <person name="Sialana F."/>
            <person name="Bilban M."/>
            <person name="Lubec G."/>
        </authorList>
    </citation>
    <scope>NUCLEOTIDE SEQUENCE</scope>
    <source>
        <tissue evidence="1">Skin</tissue>
    </source>
</reference>
<dbReference type="AlphaFoldDB" id="A0A0B7ARE3"/>
<proteinExistence type="predicted"/>
<feature type="non-terminal residue" evidence="1">
    <location>
        <position position="1"/>
    </location>
</feature>
<sequence>CLQSPPKLQLFGKQTSFFNNAQSTNFNCLQSPPNFNCLESRKVSLITHSLQNKHTARQNACSNTKYVLRKQTISLKYNISFPFGTKYVLQLCTQTRKDKKIQNLFLALFWIIIKDTIAYRITKTKSTLSVTSCSCAYQTLNFNTFSTFLIVSYHD</sequence>
<name>A0A0B7ARE3_9EUPU</name>
<protein>
    <submittedName>
        <fullName evidence="1">Uncharacterized protein</fullName>
    </submittedName>
</protein>
<gene>
    <name evidence="1" type="primary">ORF135551</name>
</gene>